<evidence type="ECO:0000259" key="5">
    <source>
        <dbReference type="Pfam" id="PF07992"/>
    </source>
</evidence>
<evidence type="ECO:0000256" key="2">
    <source>
        <dbReference type="ARBA" id="ARBA00022630"/>
    </source>
</evidence>
<evidence type="ECO:0000256" key="1">
    <source>
        <dbReference type="ARBA" id="ARBA00001974"/>
    </source>
</evidence>
<evidence type="ECO:0000256" key="4">
    <source>
        <dbReference type="ARBA" id="ARBA00023002"/>
    </source>
</evidence>
<gene>
    <name evidence="6" type="ORF">E4191_11630</name>
</gene>
<keyword evidence="4" id="KW-0560">Oxidoreductase</keyword>
<name>A0A4V1BJ71_9RHOB</name>
<dbReference type="SUPFAM" id="SSF51905">
    <property type="entry name" value="FAD/NAD(P)-binding domain"/>
    <property type="match status" value="2"/>
</dbReference>
<dbReference type="EMBL" id="CP038439">
    <property type="protein sequence ID" value="QBX35272.1"/>
    <property type="molecule type" value="Genomic_DNA"/>
</dbReference>
<dbReference type="GO" id="GO:0019646">
    <property type="term" value="P:aerobic electron transport chain"/>
    <property type="evidence" value="ECO:0007669"/>
    <property type="project" value="TreeGrafter"/>
</dbReference>
<keyword evidence="3" id="KW-0274">FAD</keyword>
<sequence length="361" mass="38186">MPGGDAPRILLLGAGHANLLAVPLLRAGLPRARITLVDAGSHAIYSGMFPGHVAGHYAPADLSVDLAAVAVRHGIAFLQARVAGLDPAAREVRLSEDRRLAYDLAVLDLGSQAAMPEIAGFERHAVPVKPLDGALARLARLPPGAPAAIIGGGVAGVELALALAHRRAGAVTLIEAGPTLVASLGPRAQALLRRALDRAGVRVRVRVQVAEVTDRQVILQDGARIDSAFTMGVAGARAQGWWARDLPVDGAGFVRVTPSLQVEGYPMLFAAGDCAAMMHAPRPKAGVFAVRQAPVLARNVIALHRGRAPERHDPQRHALKIVSLGGRTALAEWRGMTLHGPWLWRWKDRIDRRFIAGLRGG</sequence>
<keyword evidence="2" id="KW-0285">Flavoprotein</keyword>
<proteinExistence type="predicted"/>
<organism evidence="6 7">
    <name type="scientific">Paracoccus liaowanqingii</name>
    <dbReference type="NCBI Taxonomy" id="2560053"/>
    <lineage>
        <taxon>Bacteria</taxon>
        <taxon>Pseudomonadati</taxon>
        <taxon>Pseudomonadota</taxon>
        <taxon>Alphaproteobacteria</taxon>
        <taxon>Rhodobacterales</taxon>
        <taxon>Paracoccaceae</taxon>
        <taxon>Paracoccus</taxon>
    </lineage>
</organism>
<dbReference type="GO" id="GO:0003955">
    <property type="term" value="F:NAD(P)H dehydrogenase (quinone) activity"/>
    <property type="evidence" value="ECO:0007669"/>
    <property type="project" value="TreeGrafter"/>
</dbReference>
<dbReference type="InterPro" id="IPR051169">
    <property type="entry name" value="NADH-Q_oxidoreductase"/>
</dbReference>
<dbReference type="NCBIfam" id="TIGR03169">
    <property type="entry name" value="Nterm_to_SelD"/>
    <property type="match status" value="1"/>
</dbReference>
<dbReference type="PANTHER" id="PTHR42913">
    <property type="entry name" value="APOPTOSIS-INDUCING FACTOR 1"/>
    <property type="match status" value="1"/>
</dbReference>
<evidence type="ECO:0000256" key="3">
    <source>
        <dbReference type="ARBA" id="ARBA00022827"/>
    </source>
</evidence>
<dbReference type="Pfam" id="PF07992">
    <property type="entry name" value="Pyr_redox_2"/>
    <property type="match status" value="1"/>
</dbReference>
<dbReference type="PRINTS" id="PR00368">
    <property type="entry name" value="FADPNR"/>
</dbReference>
<dbReference type="InterPro" id="IPR023753">
    <property type="entry name" value="FAD/NAD-binding_dom"/>
</dbReference>
<dbReference type="Gene3D" id="3.50.50.100">
    <property type="match status" value="1"/>
</dbReference>
<dbReference type="AlphaFoldDB" id="A0A4V1BJ71"/>
<comment type="cofactor">
    <cofactor evidence="1">
        <name>FAD</name>
        <dbReference type="ChEBI" id="CHEBI:57692"/>
    </cofactor>
</comment>
<dbReference type="PANTHER" id="PTHR42913:SF9">
    <property type="entry name" value="SLR1591 PROTEIN"/>
    <property type="match status" value="1"/>
</dbReference>
<dbReference type="InterPro" id="IPR017584">
    <property type="entry name" value="Pyridine_nucleo_diS_OxRdtase_N"/>
</dbReference>
<dbReference type="Proteomes" id="UP000296374">
    <property type="component" value="Chromosome"/>
</dbReference>
<protein>
    <submittedName>
        <fullName evidence="6">Pyridine nucleotide-disulfide oxidoreductase</fullName>
    </submittedName>
</protein>
<dbReference type="RefSeq" id="WP_135313554.1">
    <property type="nucleotide sequence ID" value="NZ_CP038439.1"/>
</dbReference>
<dbReference type="InterPro" id="IPR036188">
    <property type="entry name" value="FAD/NAD-bd_sf"/>
</dbReference>
<accession>A0A4V1BJ71</accession>
<dbReference type="KEGG" id="plia:E4191_11630"/>
<reference evidence="7" key="1">
    <citation type="submission" date="2019-03" db="EMBL/GenBank/DDBJ databases">
        <authorList>
            <person name="Li J."/>
        </authorList>
    </citation>
    <scope>NUCLEOTIDE SEQUENCE [LARGE SCALE GENOMIC DNA]</scope>
    <source>
        <strain evidence="7">2251</strain>
    </source>
</reference>
<evidence type="ECO:0000313" key="7">
    <source>
        <dbReference type="Proteomes" id="UP000296374"/>
    </source>
</evidence>
<feature type="domain" description="FAD/NAD(P)-binding" evidence="5">
    <location>
        <begin position="8"/>
        <end position="292"/>
    </location>
</feature>
<evidence type="ECO:0000313" key="6">
    <source>
        <dbReference type="EMBL" id="QBX35272.1"/>
    </source>
</evidence>